<evidence type="ECO:0000313" key="2">
    <source>
        <dbReference type="Proteomes" id="UP001164794"/>
    </source>
</evidence>
<keyword evidence="2" id="KW-1185">Reference proteome</keyword>
<organism evidence="1 2">
    <name type="scientific">Oxalobacter aliiformigenes</name>
    <dbReference type="NCBI Taxonomy" id="2946593"/>
    <lineage>
        <taxon>Bacteria</taxon>
        <taxon>Pseudomonadati</taxon>
        <taxon>Pseudomonadota</taxon>
        <taxon>Betaproteobacteria</taxon>
        <taxon>Burkholderiales</taxon>
        <taxon>Oxalobacteraceae</taxon>
        <taxon>Oxalobacter</taxon>
    </lineage>
</organism>
<dbReference type="Proteomes" id="UP001164794">
    <property type="component" value="Chromosome"/>
</dbReference>
<dbReference type="RefSeq" id="WP_269264064.1">
    <property type="nucleotide sequence ID" value="NZ_CP098248.1"/>
</dbReference>
<dbReference type="EMBL" id="CP098248">
    <property type="protein sequence ID" value="WAV96587.1"/>
    <property type="molecule type" value="Genomic_DNA"/>
</dbReference>
<evidence type="ECO:0000313" key="1">
    <source>
        <dbReference type="EMBL" id="WAV96587.1"/>
    </source>
</evidence>
<gene>
    <name evidence="1" type="ORF">NB645_07075</name>
</gene>
<proteinExistence type="predicted"/>
<protein>
    <submittedName>
        <fullName evidence="1">Uncharacterized protein</fullName>
    </submittedName>
</protein>
<accession>A0ABY7JGZ2</accession>
<name>A0ABY7JGZ2_9BURK</name>
<reference evidence="1" key="1">
    <citation type="journal article" date="2022" name="Front. Microbiol.">
        <title>New perspectives on an old grouping: The genomic and phenotypic variability of Oxalobacter formigenes and the implications for calcium oxalate stone prevention.</title>
        <authorList>
            <person name="Chmiel J.A."/>
            <person name="Carr C."/>
            <person name="Stuivenberg G.A."/>
            <person name="Venema R."/>
            <person name="Chanyi R.M."/>
            <person name="Al K.F."/>
            <person name="Giguere D."/>
            <person name="Say H."/>
            <person name="Akouris P.P."/>
            <person name="Dominguez Romero S.A."/>
            <person name="Kwong A."/>
            <person name="Tai V."/>
            <person name="Koval S.F."/>
            <person name="Razvi H."/>
            <person name="Bjazevic J."/>
            <person name="Burton J.P."/>
        </authorList>
    </citation>
    <scope>NUCLEOTIDE SEQUENCE</scope>
    <source>
        <strain evidence="1">HOxNP-1</strain>
    </source>
</reference>
<sequence length="87" mass="10131">MREDLIEIENGTITTKEGLTLEGGKGWFIKEPPEEMIEVHKDFELCNPLHSSDIRMALHKGYVSDTYFELDGDEPPQLLKEWLLQRK</sequence>